<dbReference type="InterPro" id="IPR036909">
    <property type="entry name" value="Cyt_c-like_dom_sf"/>
</dbReference>
<dbReference type="PANTHER" id="PTHR19328:SF75">
    <property type="entry name" value="ALDOSE SUGAR DEHYDROGENASE YLII"/>
    <property type="match status" value="1"/>
</dbReference>
<evidence type="ECO:0000313" key="6">
    <source>
        <dbReference type="EMBL" id="ACB74102.1"/>
    </source>
</evidence>
<dbReference type="GO" id="GO:0020037">
    <property type="term" value="F:heme binding"/>
    <property type="evidence" value="ECO:0007669"/>
    <property type="project" value="InterPro"/>
</dbReference>
<keyword evidence="3 4" id="KW-0408">Iron</keyword>
<dbReference type="Gene3D" id="1.10.760.10">
    <property type="entry name" value="Cytochrome c-like domain"/>
    <property type="match status" value="1"/>
</dbReference>
<dbReference type="Gene3D" id="2.120.10.30">
    <property type="entry name" value="TolB, C-terminal domain"/>
    <property type="match status" value="1"/>
</dbReference>
<dbReference type="HOGENOM" id="CLU_012253_1_0_0"/>
<dbReference type="SUPFAM" id="SSF46626">
    <property type="entry name" value="Cytochrome c"/>
    <property type="match status" value="1"/>
</dbReference>
<dbReference type="InterPro" id="IPR009056">
    <property type="entry name" value="Cyt_c-like_dom"/>
</dbReference>
<dbReference type="KEGG" id="ote:Oter_0814"/>
<sequence>MASAADQSPGRDVNQLYAELCSGCHGERMEGGKGGSLIDGHWQHGGDTEALRRSIRDGYAGAGMPSFRAALNDAEISTLVNFIHETATRTVEPEPKQERPLPAGVQHSEEHAFRIEPVASGFDVPWSLTFLPDRRILVTERVGRLRVIEADGQLNPEPVAGLPTNILVRDEAGLMSVVADPDYAHNGWIYLSYSDRGPNDTAMTKIVRGRLRHGRWIDEQEVFAIDPRDYLPSSVLFGGRLAFAGEYLFFSVGERGMEEGTTGQAQDLRTANGKIHRVFHDGRTPPDNPFVGRDGSLGSIWAYGVRNPQGLAINPRDGAVWETEHGPRGGDELNAIRRGANYGWPVITYGMNYDGTPISDKTAAPGMEQPVINWTPSIAVSQLEFYTGDRFPRWKGNLFIGSLAQQKFIRVVVDGDRVVHREEVFRGLGRVRDIKTGPEGNLYLAIELIGKPGRIVRLVPAG</sequence>
<dbReference type="GO" id="GO:0046872">
    <property type="term" value="F:metal ion binding"/>
    <property type="evidence" value="ECO:0007669"/>
    <property type="project" value="UniProtKB-KW"/>
</dbReference>
<reference evidence="6 7" key="1">
    <citation type="journal article" date="2011" name="J. Bacteriol.">
        <title>Genome sequence of the verrucomicrobium Opitutus terrae PB90-1, an abundant inhabitant of rice paddy soil ecosystems.</title>
        <authorList>
            <person name="van Passel M.W."/>
            <person name="Kant R."/>
            <person name="Palva A."/>
            <person name="Copeland A."/>
            <person name="Lucas S."/>
            <person name="Lapidus A."/>
            <person name="Glavina del Rio T."/>
            <person name="Pitluck S."/>
            <person name="Goltsman E."/>
            <person name="Clum A."/>
            <person name="Sun H."/>
            <person name="Schmutz J."/>
            <person name="Larimer F.W."/>
            <person name="Land M.L."/>
            <person name="Hauser L."/>
            <person name="Kyrpides N."/>
            <person name="Mikhailova N."/>
            <person name="Richardson P.P."/>
            <person name="Janssen P.H."/>
            <person name="de Vos W.M."/>
            <person name="Smidt H."/>
        </authorList>
    </citation>
    <scope>NUCLEOTIDE SEQUENCE [LARGE SCALE GENOMIC DNA]</scope>
    <source>
        <strain evidence="7">DSM 11246 / JCM 15787 / PB90-1</strain>
    </source>
</reference>
<dbReference type="Pfam" id="PF13442">
    <property type="entry name" value="Cytochrome_CBB3"/>
    <property type="match status" value="1"/>
</dbReference>
<protein>
    <submittedName>
        <fullName evidence="6">Glucose sorbosone dehydrogenase</fullName>
    </submittedName>
</protein>
<evidence type="ECO:0000259" key="5">
    <source>
        <dbReference type="PROSITE" id="PS51007"/>
    </source>
</evidence>
<dbReference type="Proteomes" id="UP000007013">
    <property type="component" value="Chromosome"/>
</dbReference>
<evidence type="ECO:0000256" key="3">
    <source>
        <dbReference type="ARBA" id="ARBA00023004"/>
    </source>
</evidence>
<dbReference type="eggNOG" id="COG2010">
    <property type="taxonomic scope" value="Bacteria"/>
</dbReference>
<gene>
    <name evidence="6" type="ordered locus">Oter_0814</name>
</gene>
<proteinExistence type="predicted"/>
<evidence type="ECO:0000256" key="2">
    <source>
        <dbReference type="ARBA" id="ARBA00022723"/>
    </source>
</evidence>
<evidence type="ECO:0000256" key="4">
    <source>
        <dbReference type="PROSITE-ProRule" id="PRU00433"/>
    </source>
</evidence>
<dbReference type="InterPro" id="IPR012938">
    <property type="entry name" value="Glc/Sorbosone_DH"/>
</dbReference>
<dbReference type="eggNOG" id="COG2133">
    <property type="taxonomic scope" value="Bacteria"/>
</dbReference>
<dbReference type="AlphaFoldDB" id="B1ZVK5"/>
<dbReference type="GO" id="GO:0009055">
    <property type="term" value="F:electron transfer activity"/>
    <property type="evidence" value="ECO:0007669"/>
    <property type="project" value="InterPro"/>
</dbReference>
<evidence type="ECO:0000313" key="7">
    <source>
        <dbReference type="Proteomes" id="UP000007013"/>
    </source>
</evidence>
<feature type="domain" description="Cytochrome c" evidence="5">
    <location>
        <begin position="5"/>
        <end position="87"/>
    </location>
</feature>
<evidence type="ECO:0000256" key="1">
    <source>
        <dbReference type="ARBA" id="ARBA00022617"/>
    </source>
</evidence>
<dbReference type="PROSITE" id="PS51007">
    <property type="entry name" value="CYTC"/>
    <property type="match status" value="1"/>
</dbReference>
<keyword evidence="2 4" id="KW-0479">Metal-binding</keyword>
<name>B1ZVK5_OPITP</name>
<dbReference type="OrthoDB" id="9770043at2"/>
<keyword evidence="7" id="KW-1185">Reference proteome</keyword>
<dbReference type="InterPro" id="IPR011042">
    <property type="entry name" value="6-blade_b-propeller_TolB-like"/>
</dbReference>
<keyword evidence="1 4" id="KW-0349">Heme</keyword>
<dbReference type="Pfam" id="PF07995">
    <property type="entry name" value="GSDH"/>
    <property type="match status" value="1"/>
</dbReference>
<dbReference type="EMBL" id="CP001032">
    <property type="protein sequence ID" value="ACB74102.1"/>
    <property type="molecule type" value="Genomic_DNA"/>
</dbReference>
<accession>B1ZVK5</accession>
<organism evidence="6 7">
    <name type="scientific">Opitutus terrae (strain DSM 11246 / JCM 15787 / PB90-1)</name>
    <dbReference type="NCBI Taxonomy" id="452637"/>
    <lineage>
        <taxon>Bacteria</taxon>
        <taxon>Pseudomonadati</taxon>
        <taxon>Verrucomicrobiota</taxon>
        <taxon>Opitutia</taxon>
        <taxon>Opitutales</taxon>
        <taxon>Opitutaceae</taxon>
        <taxon>Opitutus</taxon>
    </lineage>
</organism>
<dbReference type="RefSeq" id="WP_012373640.1">
    <property type="nucleotide sequence ID" value="NC_010571.1"/>
</dbReference>
<dbReference type="InterPro" id="IPR011041">
    <property type="entry name" value="Quinoprot_gluc/sorb_DH_b-prop"/>
</dbReference>
<dbReference type="SUPFAM" id="SSF50952">
    <property type="entry name" value="Soluble quinoprotein glucose dehydrogenase"/>
    <property type="match status" value="1"/>
</dbReference>
<dbReference type="PANTHER" id="PTHR19328">
    <property type="entry name" value="HEDGEHOG-INTERACTING PROTEIN"/>
    <property type="match status" value="1"/>
</dbReference>